<keyword evidence="3" id="KW-1185">Reference proteome</keyword>
<evidence type="ECO:0000256" key="1">
    <source>
        <dbReference type="SAM" id="MobiDB-lite"/>
    </source>
</evidence>
<protein>
    <submittedName>
        <fullName evidence="2">Uncharacterized protein</fullName>
    </submittedName>
</protein>
<organism evidence="2 3">
    <name type="scientific">Halosimplex litoreum</name>
    <dbReference type="NCBI Taxonomy" id="1198301"/>
    <lineage>
        <taxon>Archaea</taxon>
        <taxon>Methanobacteriati</taxon>
        <taxon>Methanobacteriota</taxon>
        <taxon>Stenosarchaea group</taxon>
        <taxon>Halobacteria</taxon>
        <taxon>Halobacteriales</taxon>
        <taxon>Haloarculaceae</taxon>
        <taxon>Halosimplex</taxon>
    </lineage>
</organism>
<evidence type="ECO:0000313" key="3">
    <source>
        <dbReference type="Proteomes" id="UP000595001"/>
    </source>
</evidence>
<gene>
    <name evidence="2" type="ORF">I7X12_04460</name>
</gene>
<name>A0A7T3G015_9EURY</name>
<accession>A0A7T3G015</accession>
<dbReference type="KEGG" id="hlt:I7X12_04460"/>
<dbReference type="Proteomes" id="UP000595001">
    <property type="component" value="Chromosome"/>
</dbReference>
<sequence>MSSSSIRGTSAYPSDCRPTVRVTVDGTEVPVVNGKEGDTPALESTIAKHGTSDLVKVTEVQIPYEWGGEDVLGAITDDASSDGLRSFGNDPVRIDLQCDITNQYVTIHHGPIFSAGSSPLRGAFRILVTDWANIFSDVSFDDEFSYEHSVKNVFDRVADQLQSHGGLPQFDVKATNGQWSVPAGLGIVQAGMAQDQQQTVSEDTAFDSTPLDDTVVEQGLAEVQSEFRSWGNVTETVEKAAPKAFYDYKHSCVDVLDWICKKTQSSWWVEYNSQTDTPTIVYDQHIEQPRLGTIGLGESGTIEDSRVLKNNAMFQISPQHTLGVRGEQSKEREVTSDEPTFPNNAIAVGTTIPEVVVEHGALADRAGSNDAPEFVKTDAPSLKVAEQEAKRRLKNRIDGTTGGEIISMPTPLARPYGIIEAQPACNGRLDTDVPSVTYEIEEVVHKVVSPTVGNDDHPKTLIRCGVECTMDDLRVKGKQMIEMKGNGE</sequence>
<dbReference type="EMBL" id="CP065856">
    <property type="protein sequence ID" value="QPV63889.1"/>
    <property type="molecule type" value="Genomic_DNA"/>
</dbReference>
<dbReference type="GeneID" id="60587719"/>
<dbReference type="RefSeq" id="WP_198062666.1">
    <property type="nucleotide sequence ID" value="NZ_CP065856.1"/>
</dbReference>
<proteinExistence type="predicted"/>
<dbReference type="AlphaFoldDB" id="A0A7T3G015"/>
<reference evidence="2 3" key="1">
    <citation type="submission" date="2020-12" db="EMBL/GenBank/DDBJ databases">
        <title>Halosimplex halophilum sp. nov. and Halosimplex salinum sp. nov., two new members of the genus Halosimplex.</title>
        <authorList>
            <person name="Cui H.L."/>
        </authorList>
    </citation>
    <scope>NUCLEOTIDE SEQUENCE [LARGE SCALE GENOMIC DNA]</scope>
    <source>
        <strain evidence="2 3">YGH94</strain>
    </source>
</reference>
<feature type="region of interest" description="Disordered" evidence="1">
    <location>
        <begin position="323"/>
        <end position="344"/>
    </location>
</feature>
<evidence type="ECO:0000313" key="2">
    <source>
        <dbReference type="EMBL" id="QPV63889.1"/>
    </source>
</evidence>